<dbReference type="Pfam" id="PF00873">
    <property type="entry name" value="ACR_tran"/>
    <property type="match status" value="2"/>
</dbReference>
<dbReference type="SUPFAM" id="SSF82866">
    <property type="entry name" value="Multidrug efflux transporter AcrB transmembrane domain"/>
    <property type="match status" value="2"/>
</dbReference>
<dbReference type="Gene3D" id="1.20.1640.10">
    <property type="entry name" value="Multidrug efflux transporter AcrB transmembrane domain"/>
    <property type="match status" value="2"/>
</dbReference>
<feature type="transmembrane region" description="Helical" evidence="1">
    <location>
        <begin position="948"/>
        <end position="968"/>
    </location>
</feature>
<feature type="transmembrane region" description="Helical" evidence="1">
    <location>
        <begin position="459"/>
        <end position="484"/>
    </location>
</feature>
<dbReference type="GO" id="GO:0042910">
    <property type="term" value="F:xenobiotic transmembrane transporter activity"/>
    <property type="evidence" value="ECO:0007669"/>
    <property type="project" value="TreeGrafter"/>
</dbReference>
<proteinExistence type="predicted"/>
<name>A0A381RLK0_9ZZZZ</name>
<feature type="transmembrane region" description="Helical" evidence="1">
    <location>
        <begin position="975"/>
        <end position="995"/>
    </location>
</feature>
<feature type="transmembrane region" description="Helical" evidence="1">
    <location>
        <begin position="599"/>
        <end position="617"/>
    </location>
</feature>
<feature type="transmembrane region" description="Helical" evidence="1">
    <location>
        <begin position="427"/>
        <end position="447"/>
    </location>
</feature>
<dbReference type="PANTHER" id="PTHR32063:SF0">
    <property type="entry name" value="SWARMING MOTILITY PROTEIN SWRC"/>
    <property type="match status" value="1"/>
</dbReference>
<dbReference type="EMBL" id="UINC01002036">
    <property type="protein sequence ID" value="SUZ92161.1"/>
    <property type="molecule type" value="Genomic_DNA"/>
</dbReference>
<organism evidence="2">
    <name type="scientific">marine metagenome</name>
    <dbReference type="NCBI Taxonomy" id="408172"/>
    <lineage>
        <taxon>unclassified sequences</taxon>
        <taxon>metagenomes</taxon>
        <taxon>ecological metagenomes</taxon>
    </lineage>
</organism>
<dbReference type="GO" id="GO:0005886">
    <property type="term" value="C:plasma membrane"/>
    <property type="evidence" value="ECO:0007669"/>
    <property type="project" value="TreeGrafter"/>
</dbReference>
<dbReference type="InterPro" id="IPR001036">
    <property type="entry name" value="Acrflvin-R"/>
</dbReference>
<feature type="transmembrane region" description="Helical" evidence="1">
    <location>
        <begin position="12"/>
        <end position="32"/>
    </location>
</feature>
<feature type="transmembrane region" description="Helical" evidence="1">
    <location>
        <begin position="491"/>
        <end position="515"/>
    </location>
</feature>
<accession>A0A381RLK0</accession>
<dbReference type="PRINTS" id="PR00702">
    <property type="entry name" value="ACRIFLAVINRP"/>
</dbReference>
<dbReference type="Gene3D" id="3.30.2090.10">
    <property type="entry name" value="Multidrug efflux transporter AcrB TolC docking domain, DN and DC subdomains"/>
    <property type="match status" value="2"/>
</dbReference>
<reference evidence="2" key="1">
    <citation type="submission" date="2018-05" db="EMBL/GenBank/DDBJ databases">
        <authorList>
            <person name="Lanie J.A."/>
            <person name="Ng W.-L."/>
            <person name="Kazmierczak K.M."/>
            <person name="Andrzejewski T.M."/>
            <person name="Davidsen T.M."/>
            <person name="Wayne K.J."/>
            <person name="Tettelin H."/>
            <person name="Glass J.I."/>
            <person name="Rusch D."/>
            <person name="Podicherti R."/>
            <person name="Tsui H.-C.T."/>
            <person name="Winkler M.E."/>
        </authorList>
    </citation>
    <scope>NUCLEOTIDE SEQUENCE</scope>
</reference>
<feature type="transmembrane region" description="Helical" evidence="1">
    <location>
        <begin position="1050"/>
        <end position="1067"/>
    </location>
</feature>
<dbReference type="Gene3D" id="3.30.70.1440">
    <property type="entry name" value="Multidrug efflux transporter AcrB pore domain"/>
    <property type="match status" value="1"/>
</dbReference>
<dbReference type="SUPFAM" id="SSF82714">
    <property type="entry name" value="Multidrug efflux transporter AcrB TolC docking domain, DN and DC subdomains"/>
    <property type="match status" value="1"/>
</dbReference>
<feature type="transmembrane region" description="Helical" evidence="1">
    <location>
        <begin position="331"/>
        <end position="350"/>
    </location>
</feature>
<evidence type="ECO:0008006" key="3">
    <source>
        <dbReference type="Google" id="ProtNLM"/>
    </source>
</evidence>
<keyword evidence="1" id="KW-0812">Transmembrane</keyword>
<dbReference type="PANTHER" id="PTHR32063">
    <property type="match status" value="1"/>
</dbReference>
<feature type="transmembrane region" description="Helical" evidence="1">
    <location>
        <begin position="1087"/>
        <end position="1109"/>
    </location>
</feature>
<dbReference type="Gene3D" id="3.30.70.1320">
    <property type="entry name" value="Multidrug efflux transporter AcrB pore domain like"/>
    <property type="match status" value="1"/>
</dbReference>
<gene>
    <name evidence="2" type="ORF">METZ01_LOCUS45015</name>
</gene>
<feature type="transmembrane region" description="Helical" evidence="1">
    <location>
        <begin position="357"/>
        <end position="376"/>
    </location>
</feature>
<sequence length="1130" mass="124515">MNLIDYAISHARVFFGILIFIIAAGSSTYISIPKEAVPDVNIPIIYVSLSQKGISANDSERLLVKPIEDEVKTVEGIKEIRSTAYTGGGNVLLEFDAGFDADKAMDDIREKVDRAKGDLPNEADEPTVNEVNISAFPIILISLSGNLPDRTLQDLAENLQDEIETIPSVLEAKIGGRRNEQVDVIIDTLALEGYNINIENLINTVNQNNMMVSAGEQDTGDGSFNIKVPGLYETIDDVLDTPIKTFGDSVITFRDIAKVKRTFEDRKSYANVNGKNSVTIEVSKRVGENIIDTIKKIKEVSVQVTKDFPPSVDISFSQDQSKTIQTMLNSLQNNVIAAIILVLIIILGALGVRSGFLVGVSIPGSFLSGILLLSIMGFTMNIVVLFALILSVGLLVDGAIVIVEYADRKIKEGLTIKESFAGASKKMARPIISSTATTLAAFVPLLFWPGLAGEFMKYLPITLICVLTSSLFMALLFVPVLGTIINTITRVFLQFVIPTLLSLILFNIFSILTNYVDINGLKIPLTIIKYLASLALFIFTFIKIIPSVYKISESINKKQGNISESSKILSSESDVSVITLKGFIGSYAKLINFLLNHPAKVIVSAILILVGVSFTYTKIGSGIEFFPEVEPELAKIVVYARGNLSAKEKRDYVSRVENIILKIQSKNNEFKNIYALSGNISDQSEASEDFIGSISLEYNDWDKRRKSKVILNEILNKTKTIKGIKVESREQEGGPPTGKPINIKLTSPNKSLLLSESYRLKEFIDSYPELINIEDNFPAPGIEWEINVNRKQAAKFGANISSIGNVIKLATNGIKLGEYRPDDSNDSIPLYLRYPSEGRTLDIIQNLRVNTAVGLVPIANFVEIIANNRTGNIVRVNSKNAINIQADLEVGVYADAKVKEMEYVLGINNFPPSFRGKPIENLKKFNLDPRIKVQLIGENQDQKEAQDFLSKAFAVALFMMLMILLLQFNSFYSGFLILFSVVMSTTGVFIGLMITGQAFGIVMTGVGVIALAGIVVNNNIILIDTFDFLKNKMPTVREAIIKTGAQRIRPVLLTTFTTVLGLLPMVTMTNVDFVTREITRGSPDTQWWVQLSTAIVFGLIFATILTLIVTPSALMLRENIKTWYQNKINS</sequence>
<evidence type="ECO:0000313" key="2">
    <source>
        <dbReference type="EMBL" id="SUZ92161.1"/>
    </source>
</evidence>
<feature type="transmembrane region" description="Helical" evidence="1">
    <location>
        <begin position="382"/>
        <end position="406"/>
    </location>
</feature>
<feature type="transmembrane region" description="Helical" evidence="1">
    <location>
        <begin position="1001"/>
        <end position="1029"/>
    </location>
</feature>
<keyword evidence="1" id="KW-0472">Membrane</keyword>
<feature type="transmembrane region" description="Helical" evidence="1">
    <location>
        <begin position="527"/>
        <end position="549"/>
    </location>
</feature>
<dbReference type="SUPFAM" id="SSF82693">
    <property type="entry name" value="Multidrug efflux transporter AcrB pore domain, PN1, PN2, PC1 and PC2 subdomains"/>
    <property type="match status" value="2"/>
</dbReference>
<protein>
    <recommendedName>
        <fullName evidence="3">SSD domain-containing protein</fullName>
    </recommendedName>
</protein>
<evidence type="ECO:0000256" key="1">
    <source>
        <dbReference type="SAM" id="Phobius"/>
    </source>
</evidence>
<dbReference type="Gene3D" id="3.30.70.1430">
    <property type="entry name" value="Multidrug efflux transporter AcrB pore domain"/>
    <property type="match status" value="2"/>
</dbReference>
<keyword evidence="1" id="KW-1133">Transmembrane helix</keyword>
<dbReference type="InterPro" id="IPR027463">
    <property type="entry name" value="AcrB_DN_DC_subdom"/>
</dbReference>
<dbReference type="AlphaFoldDB" id="A0A381RLK0"/>